<name>A0A401HQF9_9EURY</name>
<proteinExistence type="inferred from homology"/>
<dbReference type="Gene3D" id="1.10.260.40">
    <property type="entry name" value="lambda repressor-like DNA-binding domains"/>
    <property type="match status" value="1"/>
</dbReference>
<dbReference type="OrthoDB" id="31424at2157"/>
<gene>
    <name evidence="6" type="ORF">MHHB_P0683</name>
</gene>
<evidence type="ECO:0000313" key="7">
    <source>
        <dbReference type="Proteomes" id="UP000290527"/>
    </source>
</evidence>
<dbReference type="CDD" id="cd00093">
    <property type="entry name" value="HTH_XRE"/>
    <property type="match status" value="1"/>
</dbReference>
<evidence type="ECO:0000256" key="1">
    <source>
        <dbReference type="ARBA" id="ARBA00023015"/>
    </source>
</evidence>
<evidence type="ECO:0000256" key="4">
    <source>
        <dbReference type="HAMAP-Rule" id="MF_00584"/>
    </source>
</evidence>
<reference evidence="6 7" key="1">
    <citation type="journal article" date="2019" name="Int. J. Syst. Evol. Microbiol.">
        <title>Methanofervidicoccus abyssi gen. nov., sp. nov., a hydrogenotrophic methanogen, isolated from a hydrothermal vent chimney in the Mid-Cayman Spreading Center, the Caribbean Sea.</title>
        <authorList>
            <person name="Sakai S."/>
            <person name="Takaki Y."/>
            <person name="Miyazaki M."/>
            <person name="Ogawara M."/>
            <person name="Yanagawa K."/>
            <person name="Miyazaki J."/>
            <person name="Takai K."/>
        </authorList>
    </citation>
    <scope>NUCLEOTIDE SEQUENCE [LARGE SCALE GENOMIC DNA]</scope>
    <source>
        <strain evidence="6 7">HHB</strain>
    </source>
</reference>
<protein>
    <recommendedName>
        <fullName evidence="4">Putative HTH-type transcriptional regulatory protein MHHB_P0683</fullName>
    </recommendedName>
</protein>
<dbReference type="Proteomes" id="UP000290527">
    <property type="component" value="Unassembled WGS sequence"/>
</dbReference>
<dbReference type="InterPro" id="IPR059051">
    <property type="entry name" value="MTH_967_PDDEXK"/>
</dbReference>
<dbReference type="InterPro" id="IPR001387">
    <property type="entry name" value="Cro/C1-type_HTH"/>
</dbReference>
<sequence length="327" mass="37490">MREIILSECVEILQRFNFTVSQTFGRSCFDILARKDNIKYLIKVLKNIDSLSYEQSVELLKLSKILGAVPLLIGIRTRNLPMEDGVVYERYNIKAITLKTFESYLEGSPPIVYAGRGGFFVNIDGETLRTVRESLNISVGELAEYSNVSRKMIYKYEQNLANPTIEVALRIEEYLDTPLIKGISLEIDEKEINNIDIENKRDSYKSENGKEEDFKLYVIGIFNQLGFNTTEVKRAPFDAVVEKEDVECDEYSHLCTLVLTNIEERETEETRQKMLIVSQLSYVLNSGSLLVLGKENNHSIGYVKTINVRELERMEDASDLLEYIASK</sequence>
<dbReference type="SMART" id="SM00530">
    <property type="entry name" value="HTH_XRE"/>
    <property type="match status" value="1"/>
</dbReference>
<accession>A0A401HQF9</accession>
<evidence type="ECO:0000313" key="6">
    <source>
        <dbReference type="EMBL" id="GBF36453.1"/>
    </source>
</evidence>
<dbReference type="GO" id="GO:0003677">
    <property type="term" value="F:DNA binding"/>
    <property type="evidence" value="ECO:0007669"/>
    <property type="project" value="UniProtKB-KW"/>
</dbReference>
<comment type="caution">
    <text evidence="6">The sequence shown here is derived from an EMBL/GenBank/DDBJ whole genome shotgun (WGS) entry which is preliminary data.</text>
</comment>
<dbReference type="Pfam" id="PF26553">
    <property type="entry name" value="PDDEXK_19"/>
    <property type="match status" value="1"/>
</dbReference>
<dbReference type="GO" id="GO:0003700">
    <property type="term" value="F:DNA-binding transcription factor activity"/>
    <property type="evidence" value="ECO:0007669"/>
    <property type="project" value="UniProtKB-UniRule"/>
</dbReference>
<dbReference type="AlphaFoldDB" id="A0A401HQF9"/>
<keyword evidence="1 4" id="KW-0805">Transcription regulation</keyword>
<keyword evidence="3 4" id="KW-0804">Transcription</keyword>
<feature type="domain" description="HTH cro/C1-type" evidence="5">
    <location>
        <begin position="128"/>
        <end position="192"/>
    </location>
</feature>
<keyword evidence="7" id="KW-1185">Reference proteome</keyword>
<dbReference type="InterPro" id="IPR020886">
    <property type="entry name" value="MTH_967-like"/>
</dbReference>
<evidence type="ECO:0000256" key="2">
    <source>
        <dbReference type="ARBA" id="ARBA00023125"/>
    </source>
</evidence>
<dbReference type="PROSITE" id="PS50943">
    <property type="entry name" value="HTH_CROC1"/>
    <property type="match status" value="1"/>
</dbReference>
<dbReference type="NCBIfam" id="NF003162">
    <property type="entry name" value="PRK04140.1"/>
    <property type="match status" value="1"/>
</dbReference>
<dbReference type="HAMAP" id="MF_00584">
    <property type="entry name" value="HTH_type_cro_C1"/>
    <property type="match status" value="1"/>
</dbReference>
<dbReference type="RefSeq" id="WP_131007228.1">
    <property type="nucleotide sequence ID" value="NZ_BFAX01000003.1"/>
</dbReference>
<dbReference type="Pfam" id="PF01381">
    <property type="entry name" value="HTH_3"/>
    <property type="match status" value="1"/>
</dbReference>
<evidence type="ECO:0000256" key="3">
    <source>
        <dbReference type="ARBA" id="ARBA00023163"/>
    </source>
</evidence>
<organism evidence="6 7">
    <name type="scientific">Methanofervidicoccus abyssi</name>
    <dbReference type="NCBI Taxonomy" id="2082189"/>
    <lineage>
        <taxon>Archaea</taxon>
        <taxon>Methanobacteriati</taxon>
        <taxon>Methanobacteriota</taxon>
        <taxon>Methanomada group</taxon>
        <taxon>Methanococci</taxon>
        <taxon>Methanococcales</taxon>
        <taxon>Methanofervidicoccus</taxon>
    </lineage>
</organism>
<dbReference type="SUPFAM" id="SSF47413">
    <property type="entry name" value="lambda repressor-like DNA-binding domains"/>
    <property type="match status" value="1"/>
</dbReference>
<dbReference type="InterPro" id="IPR010982">
    <property type="entry name" value="Lambda_DNA-bd_dom_sf"/>
</dbReference>
<evidence type="ECO:0000259" key="5">
    <source>
        <dbReference type="PROSITE" id="PS50943"/>
    </source>
</evidence>
<dbReference type="EMBL" id="BFAX01000003">
    <property type="protein sequence ID" value="GBF36453.1"/>
    <property type="molecule type" value="Genomic_DNA"/>
</dbReference>
<keyword evidence="2 4" id="KW-0238">DNA-binding</keyword>